<dbReference type="PANTHER" id="PTHR34477:SF1">
    <property type="entry name" value="UPF0213 PROTEIN YHBQ"/>
    <property type="match status" value="1"/>
</dbReference>
<gene>
    <name evidence="2" type="ORF">ASZ90_004163</name>
</gene>
<dbReference type="Pfam" id="PF01541">
    <property type="entry name" value="GIY-YIG"/>
    <property type="match status" value="1"/>
</dbReference>
<dbReference type="CDD" id="cd10449">
    <property type="entry name" value="GIY-YIG_SLX1_like"/>
    <property type="match status" value="1"/>
</dbReference>
<name>A0A0W8FYK6_9ZZZZ</name>
<dbReference type="InterPro" id="IPR050190">
    <property type="entry name" value="UPF0213_domain"/>
</dbReference>
<dbReference type="EMBL" id="LNQE01000557">
    <property type="protein sequence ID" value="KUG26011.1"/>
    <property type="molecule type" value="Genomic_DNA"/>
</dbReference>
<reference evidence="2" key="1">
    <citation type="journal article" date="2015" name="Proc. Natl. Acad. Sci. U.S.A.">
        <title>Networks of energetic and metabolic interactions define dynamics in microbial communities.</title>
        <authorList>
            <person name="Embree M."/>
            <person name="Liu J.K."/>
            <person name="Al-Bassam M.M."/>
            <person name="Zengler K."/>
        </authorList>
    </citation>
    <scope>NUCLEOTIDE SEQUENCE</scope>
</reference>
<accession>A0A0W8FYK6</accession>
<dbReference type="PANTHER" id="PTHR34477">
    <property type="entry name" value="UPF0213 PROTEIN YHBQ"/>
    <property type="match status" value="1"/>
</dbReference>
<dbReference type="AlphaFoldDB" id="A0A0W8FYK6"/>
<dbReference type="PROSITE" id="PS50164">
    <property type="entry name" value="GIY_YIG"/>
    <property type="match status" value="1"/>
</dbReference>
<comment type="caution">
    <text evidence="2">The sequence shown here is derived from an EMBL/GenBank/DDBJ whole genome shotgun (WGS) entry which is preliminary data.</text>
</comment>
<dbReference type="Gene3D" id="3.40.1440.10">
    <property type="entry name" value="GIY-YIG endonuclease"/>
    <property type="match status" value="1"/>
</dbReference>
<dbReference type="SUPFAM" id="SSF82771">
    <property type="entry name" value="GIY-YIG endonuclease"/>
    <property type="match status" value="1"/>
</dbReference>
<dbReference type="InterPro" id="IPR035901">
    <property type="entry name" value="GIY-YIG_endonuc_sf"/>
</dbReference>
<protein>
    <recommendedName>
        <fullName evidence="1">GIY-YIG domain-containing protein</fullName>
    </recommendedName>
</protein>
<sequence>MSYFTYVLFSSKFDEIYIGHSNNAEKRLVEHNAGLSRSTKRYIPWELVHKEEFATRSAAMKREKQLKSQKGREFIRKVILKDK</sequence>
<evidence type="ECO:0000313" key="2">
    <source>
        <dbReference type="EMBL" id="KUG26011.1"/>
    </source>
</evidence>
<organism evidence="2">
    <name type="scientific">hydrocarbon metagenome</name>
    <dbReference type="NCBI Taxonomy" id="938273"/>
    <lineage>
        <taxon>unclassified sequences</taxon>
        <taxon>metagenomes</taxon>
        <taxon>ecological metagenomes</taxon>
    </lineage>
</organism>
<proteinExistence type="predicted"/>
<dbReference type="InterPro" id="IPR000305">
    <property type="entry name" value="GIY-YIG_endonuc"/>
</dbReference>
<feature type="domain" description="GIY-YIG" evidence="1">
    <location>
        <begin position="1"/>
        <end position="76"/>
    </location>
</feature>
<evidence type="ECO:0000259" key="1">
    <source>
        <dbReference type="PROSITE" id="PS50164"/>
    </source>
</evidence>